<dbReference type="Proteomes" id="UP000054925">
    <property type="component" value="Unassembled WGS sequence"/>
</dbReference>
<keyword evidence="2" id="KW-1185">Reference proteome</keyword>
<reference evidence="1" key="1">
    <citation type="submission" date="2016-01" db="EMBL/GenBank/DDBJ databases">
        <authorList>
            <person name="Peeters C."/>
        </authorList>
    </citation>
    <scope>NUCLEOTIDE SEQUENCE [LARGE SCALE GENOMIC DNA]</scope>
    <source>
        <strain evidence="1">LMG 22937</strain>
    </source>
</reference>
<gene>
    <name evidence="1" type="ORF">AWB67_06565</name>
</gene>
<organism evidence="1 2">
    <name type="scientific">Caballeronia terrestris</name>
    <dbReference type="NCBI Taxonomy" id="1226301"/>
    <lineage>
        <taxon>Bacteria</taxon>
        <taxon>Pseudomonadati</taxon>
        <taxon>Pseudomonadota</taxon>
        <taxon>Betaproteobacteria</taxon>
        <taxon>Burkholderiales</taxon>
        <taxon>Burkholderiaceae</taxon>
        <taxon>Caballeronia</taxon>
    </lineage>
</organism>
<name>A0A158KSQ4_9BURK</name>
<dbReference type="RefSeq" id="WP_062642878.1">
    <property type="nucleotide sequence ID" value="NZ_FCOL02000111.1"/>
</dbReference>
<proteinExistence type="predicted"/>
<evidence type="ECO:0000313" key="2">
    <source>
        <dbReference type="Proteomes" id="UP000054925"/>
    </source>
</evidence>
<evidence type="ECO:0000313" key="1">
    <source>
        <dbReference type="EMBL" id="SAL84005.1"/>
    </source>
</evidence>
<dbReference type="OrthoDB" id="9125862at2"/>
<protein>
    <submittedName>
        <fullName evidence="1">Uncharacterized protein</fullName>
    </submittedName>
</protein>
<comment type="caution">
    <text evidence="1">The sequence shown here is derived from an EMBL/GenBank/DDBJ whole genome shotgun (WGS) entry which is preliminary data.</text>
</comment>
<dbReference type="EMBL" id="FCOL02000111">
    <property type="protein sequence ID" value="SAL84005.1"/>
    <property type="molecule type" value="Genomic_DNA"/>
</dbReference>
<accession>A0A158KSQ4</accession>
<dbReference type="AlphaFoldDB" id="A0A158KSQ4"/>
<sequence length="250" mass="27831">MLKKLRDAFSPKLPNVVTSQPTALIVASIAVRDAWTNNLYATQGLTPDFKEQQAKGWIEKSMEILASPDPILANRNVLAGYVLEAADLQVLVLDPAPAVDPSGLRGILGISGELKEHLDLLSLRCRKLAEFLHGIGADRSRDEKWNAVVYRYRIVWAGMNIFNALRKSLGDAHGDPSSDWFWPFLATQCAFSEHIYRSQAGLAPSLHSDRVQSCDVGDALLAFSNLVLDGVQYPDFEWEQRYGVKLPRRV</sequence>